<keyword evidence="2" id="KW-1185">Reference proteome</keyword>
<protein>
    <submittedName>
        <fullName evidence="1">Uncharacterized protein</fullName>
    </submittedName>
</protein>
<dbReference type="AlphaFoldDB" id="A0A4P6PVG2"/>
<evidence type="ECO:0000313" key="1">
    <source>
        <dbReference type="EMBL" id="QBI52063.1"/>
    </source>
</evidence>
<dbReference type="Proteomes" id="UP000292235">
    <property type="component" value="Chromosome"/>
</dbReference>
<dbReference type="EMBL" id="CP036455">
    <property type="protein sequence ID" value="QBI52063.1"/>
    <property type="molecule type" value="Genomic_DNA"/>
</dbReference>
<evidence type="ECO:0000313" key="2">
    <source>
        <dbReference type="Proteomes" id="UP000292235"/>
    </source>
</evidence>
<proteinExistence type="predicted"/>
<organism evidence="1 2">
    <name type="scientific">Streptomonospora litoralis</name>
    <dbReference type="NCBI Taxonomy" id="2498135"/>
    <lineage>
        <taxon>Bacteria</taxon>
        <taxon>Bacillati</taxon>
        <taxon>Actinomycetota</taxon>
        <taxon>Actinomycetes</taxon>
        <taxon>Streptosporangiales</taxon>
        <taxon>Nocardiopsidaceae</taxon>
        <taxon>Streptomonospora</taxon>
    </lineage>
</organism>
<accession>A0A4P6PVG2</accession>
<name>A0A4P6PVG2_9ACTN</name>
<sequence length="103" mass="11926">MRRTADIIENPRTWRRVPESGAVYGVGIEAGTVLLEWRPAADDPARIEVFVHRAVYDRKRGWSLTLPRADFQLRLFNCIHDSWDPCIYPFGFPFHERPEDGAA</sequence>
<gene>
    <name evidence="1" type="ORF">EKD16_01230</name>
</gene>
<dbReference type="RefSeq" id="WP_131096673.1">
    <property type="nucleotide sequence ID" value="NZ_CP036455.1"/>
</dbReference>
<reference evidence="1 2" key="1">
    <citation type="submission" date="2019-02" db="EMBL/GenBank/DDBJ databases">
        <authorList>
            <person name="Khodamoradi S."/>
            <person name="Hahnke R.L."/>
            <person name="Kaempfer P."/>
            <person name="Schumann P."/>
            <person name="Rohde M."/>
            <person name="Steinert M."/>
            <person name="Luzhetskyy A."/>
            <person name="Wink J."/>
            <person name="Ruckert C."/>
        </authorList>
    </citation>
    <scope>NUCLEOTIDE SEQUENCE [LARGE SCALE GENOMIC DNA]</scope>
    <source>
        <strain evidence="1 2">M2</strain>
    </source>
</reference>
<dbReference type="KEGG" id="strr:EKD16_01230"/>